<name>A0ACB8U410_9APHY</name>
<protein>
    <submittedName>
        <fullName evidence="1">Autophagy-related protein 13</fullName>
    </submittedName>
</protein>
<accession>A0ACB8U410</accession>
<reference evidence="1" key="1">
    <citation type="journal article" date="2021" name="Environ. Microbiol.">
        <title>Gene family expansions and transcriptome signatures uncover fungal adaptations to wood decay.</title>
        <authorList>
            <person name="Hage H."/>
            <person name="Miyauchi S."/>
            <person name="Viragh M."/>
            <person name="Drula E."/>
            <person name="Min B."/>
            <person name="Chaduli D."/>
            <person name="Navarro D."/>
            <person name="Favel A."/>
            <person name="Norest M."/>
            <person name="Lesage-Meessen L."/>
            <person name="Balint B."/>
            <person name="Merenyi Z."/>
            <person name="de Eugenio L."/>
            <person name="Morin E."/>
            <person name="Martinez A.T."/>
            <person name="Baldrian P."/>
            <person name="Stursova M."/>
            <person name="Martinez M.J."/>
            <person name="Novotny C."/>
            <person name="Magnuson J.K."/>
            <person name="Spatafora J.W."/>
            <person name="Maurice S."/>
            <person name="Pangilinan J."/>
            <person name="Andreopoulos W."/>
            <person name="LaButti K."/>
            <person name="Hundley H."/>
            <person name="Na H."/>
            <person name="Kuo A."/>
            <person name="Barry K."/>
            <person name="Lipzen A."/>
            <person name="Henrissat B."/>
            <person name="Riley R."/>
            <person name="Ahrendt S."/>
            <person name="Nagy L.G."/>
            <person name="Grigoriev I.V."/>
            <person name="Martin F."/>
            <person name="Rosso M.N."/>
        </authorList>
    </citation>
    <scope>NUCLEOTIDE SEQUENCE</scope>
    <source>
        <strain evidence="1">CBS 384.51</strain>
    </source>
</reference>
<organism evidence="1 2">
    <name type="scientific">Irpex rosettiformis</name>
    <dbReference type="NCBI Taxonomy" id="378272"/>
    <lineage>
        <taxon>Eukaryota</taxon>
        <taxon>Fungi</taxon>
        <taxon>Dikarya</taxon>
        <taxon>Basidiomycota</taxon>
        <taxon>Agaricomycotina</taxon>
        <taxon>Agaricomycetes</taxon>
        <taxon>Polyporales</taxon>
        <taxon>Irpicaceae</taxon>
        <taxon>Irpex</taxon>
    </lineage>
</organism>
<evidence type="ECO:0000313" key="2">
    <source>
        <dbReference type="Proteomes" id="UP001055072"/>
    </source>
</evidence>
<dbReference type="EMBL" id="MU274912">
    <property type="protein sequence ID" value="KAI0088973.1"/>
    <property type="molecule type" value="Genomic_DNA"/>
</dbReference>
<dbReference type="Proteomes" id="UP001055072">
    <property type="component" value="Unassembled WGS sequence"/>
</dbReference>
<gene>
    <name evidence="1" type="ORF">BDY19DRAFT_1006928</name>
</gene>
<evidence type="ECO:0000313" key="1">
    <source>
        <dbReference type="EMBL" id="KAI0088973.1"/>
    </source>
</evidence>
<sequence length="137" mass="15668">MSNDTQKADQIAHRLYTKLTLVVNHARVTAEPGPQTKVDKWFNIETPDADVFKEHTRIYRSISSLSTSSSFQLQVLLCVPELTATRVLSWAIEFLPSSSRGHKDRQDVVPPTMYKHSISLFRSVYTLLRILPAWRLA</sequence>
<comment type="caution">
    <text evidence="1">The sequence shown here is derived from an EMBL/GenBank/DDBJ whole genome shotgun (WGS) entry which is preliminary data.</text>
</comment>
<proteinExistence type="predicted"/>
<keyword evidence="2" id="KW-1185">Reference proteome</keyword>